<evidence type="ECO:0000256" key="1">
    <source>
        <dbReference type="ARBA" id="ARBA00004656"/>
    </source>
</evidence>
<keyword evidence="7" id="KW-1185">Reference proteome</keyword>
<keyword evidence="4" id="KW-0472">Membrane</keyword>
<dbReference type="AlphaFoldDB" id="A0A8H7VAL7"/>
<dbReference type="InterPro" id="IPR032143">
    <property type="entry name" value="BORCS7"/>
</dbReference>
<evidence type="ECO:0000313" key="6">
    <source>
        <dbReference type="EMBL" id="KAG2209483.1"/>
    </source>
</evidence>
<comment type="subcellular location">
    <subcellularLocation>
        <location evidence="1">Lysosome membrane</location>
    </subcellularLocation>
</comment>
<evidence type="ECO:0000256" key="5">
    <source>
        <dbReference type="ARBA" id="ARBA00023228"/>
    </source>
</evidence>
<evidence type="ECO:0000256" key="4">
    <source>
        <dbReference type="ARBA" id="ARBA00023136"/>
    </source>
</evidence>
<accession>A0A8H7VAL7</accession>
<proteinExistence type="inferred from homology"/>
<comment type="similarity">
    <text evidence="2">Belongs to the BORCS7 family.</text>
</comment>
<evidence type="ECO:0000256" key="3">
    <source>
        <dbReference type="ARBA" id="ARBA00022295"/>
    </source>
</evidence>
<organism evidence="6 7">
    <name type="scientific">Mucor saturninus</name>
    <dbReference type="NCBI Taxonomy" id="64648"/>
    <lineage>
        <taxon>Eukaryota</taxon>
        <taxon>Fungi</taxon>
        <taxon>Fungi incertae sedis</taxon>
        <taxon>Mucoromycota</taxon>
        <taxon>Mucoromycotina</taxon>
        <taxon>Mucoromycetes</taxon>
        <taxon>Mucorales</taxon>
        <taxon>Mucorineae</taxon>
        <taxon>Mucoraceae</taxon>
        <taxon>Mucor</taxon>
    </lineage>
</organism>
<evidence type="ECO:0000256" key="2">
    <source>
        <dbReference type="ARBA" id="ARBA00005433"/>
    </source>
</evidence>
<protein>
    <recommendedName>
        <fullName evidence="3">BLOC-1-related complex subunit 7</fullName>
    </recommendedName>
</protein>
<dbReference type="OrthoDB" id="2379870at2759"/>
<dbReference type="Proteomes" id="UP000603453">
    <property type="component" value="Unassembled WGS sequence"/>
</dbReference>
<evidence type="ECO:0000313" key="7">
    <source>
        <dbReference type="Proteomes" id="UP000603453"/>
    </source>
</evidence>
<keyword evidence="5" id="KW-0458">Lysosome</keyword>
<reference evidence="6" key="1">
    <citation type="submission" date="2020-12" db="EMBL/GenBank/DDBJ databases">
        <title>Metabolic potential, ecology and presence of endohyphal bacteria is reflected in genomic diversity of Mucoromycotina.</title>
        <authorList>
            <person name="Muszewska A."/>
            <person name="Okrasinska A."/>
            <person name="Steczkiewicz K."/>
            <person name="Drgas O."/>
            <person name="Orlowska M."/>
            <person name="Perlinska-Lenart U."/>
            <person name="Aleksandrzak-Piekarczyk T."/>
            <person name="Szatraj K."/>
            <person name="Zielenkiewicz U."/>
            <person name="Pilsyk S."/>
            <person name="Malc E."/>
            <person name="Mieczkowski P."/>
            <person name="Kruszewska J.S."/>
            <person name="Biernat P."/>
            <person name="Pawlowska J."/>
        </authorList>
    </citation>
    <scope>NUCLEOTIDE SEQUENCE</scope>
    <source>
        <strain evidence="6">WA0000017839</strain>
    </source>
</reference>
<sequence length="105" mass="12021">MNDPFFISKQDCHSKADKVYDDWEQSLKSLLLNKNLHEETQKTAKLFTRLDSLSKTTKSSLEKTQKVLDGLLDTKLDILATTKSFHEVQNLLHLTPVVKAHWPVG</sequence>
<dbReference type="EMBL" id="JAEPRD010000015">
    <property type="protein sequence ID" value="KAG2209483.1"/>
    <property type="molecule type" value="Genomic_DNA"/>
</dbReference>
<name>A0A8H7VAL7_9FUNG</name>
<gene>
    <name evidence="6" type="ORF">INT47_008327</name>
</gene>
<comment type="caution">
    <text evidence="6">The sequence shown here is derived from an EMBL/GenBank/DDBJ whole genome shotgun (WGS) entry which is preliminary data.</text>
</comment>
<dbReference type="Pfam" id="PF16088">
    <property type="entry name" value="BORCS7"/>
    <property type="match status" value="1"/>
</dbReference>